<dbReference type="Pfam" id="PF13524">
    <property type="entry name" value="Glyco_trans_1_2"/>
    <property type="match status" value="1"/>
</dbReference>
<dbReference type="EMBL" id="BTCL01000022">
    <property type="protein sequence ID" value="GMK47746.1"/>
    <property type="molecule type" value="Genomic_DNA"/>
</dbReference>
<reference evidence="2 3" key="1">
    <citation type="submission" date="2023-05" db="EMBL/GenBank/DDBJ databases">
        <title>Draft genome of Paenibacillus sp. CCS26.</title>
        <authorList>
            <person name="Akita H."/>
            <person name="Shinto Y."/>
            <person name="Kimura Z."/>
        </authorList>
    </citation>
    <scope>NUCLEOTIDE SEQUENCE [LARGE SCALE GENOMIC DNA]</scope>
    <source>
        <strain evidence="2 3">CCS26</strain>
    </source>
</reference>
<keyword evidence="3" id="KW-1185">Reference proteome</keyword>
<dbReference type="SUPFAM" id="SSF53756">
    <property type="entry name" value="UDP-Glycosyltransferase/glycogen phosphorylase"/>
    <property type="match status" value="1"/>
</dbReference>
<dbReference type="InterPro" id="IPR055259">
    <property type="entry name" value="YkvP/CgeB_Glyco_trans-like"/>
</dbReference>
<evidence type="ECO:0000313" key="2">
    <source>
        <dbReference type="EMBL" id="GMK47746.1"/>
    </source>
</evidence>
<dbReference type="RefSeq" id="WP_317981637.1">
    <property type="nucleotide sequence ID" value="NZ_BTCL01000022.1"/>
</dbReference>
<dbReference type="Proteomes" id="UP001285921">
    <property type="component" value="Unassembled WGS sequence"/>
</dbReference>
<sequence>MAPVVKRKSDEEAGRAAGYKLGWDHGYWFGLCEEAISRIPKDNKVWPIHAMYVETGKGFPYSPIDEAVRGTLASMVQRLTVVNAAQSVAELALADRPDVVIVLDGLQFDVAQIEKLRENGIRTAIWLTDDPYYMDITTMIVPYYDTVFTLERNSVDYYKQLGCQNVFYLPFCFDPAQYRPTNPERSSRKEITFIGSAYLNRVSYFNELTPYLAGKDTLISGIWWDRLAKYDLLSSKIKLNNWMGPAETALTYNASKIVINMHRAHDDALYNSNRIGLTAVSPNPRTFEIAACGVLQVCDTRDDLASFFTPGVEIVTYSSPAELIEKMEYYLKHEEERQQIALRGMYRAYRDHKYANRLQTMLKILFPLL</sequence>
<gene>
    <name evidence="2" type="primary">cgeB_2</name>
    <name evidence="2" type="ORF">PghCCS26_48760</name>
</gene>
<organism evidence="2 3">
    <name type="scientific">Paenibacillus glycanilyticus</name>
    <dbReference type="NCBI Taxonomy" id="126569"/>
    <lineage>
        <taxon>Bacteria</taxon>
        <taxon>Bacillati</taxon>
        <taxon>Bacillota</taxon>
        <taxon>Bacilli</taxon>
        <taxon>Bacillales</taxon>
        <taxon>Paenibacillaceae</taxon>
        <taxon>Paenibacillus</taxon>
    </lineage>
</organism>
<feature type="domain" description="Spore protein YkvP/CgeB glycosyl transferase-like" evidence="1">
    <location>
        <begin position="216"/>
        <end position="362"/>
    </location>
</feature>
<evidence type="ECO:0000259" key="1">
    <source>
        <dbReference type="Pfam" id="PF13524"/>
    </source>
</evidence>
<evidence type="ECO:0000313" key="3">
    <source>
        <dbReference type="Proteomes" id="UP001285921"/>
    </source>
</evidence>
<protein>
    <submittedName>
        <fullName evidence="2">Spore maturation protein</fullName>
    </submittedName>
</protein>
<proteinExistence type="predicted"/>
<accession>A0ABQ6NRN2</accession>
<name>A0ABQ6NRN2_9BACL</name>
<comment type="caution">
    <text evidence="2">The sequence shown here is derived from an EMBL/GenBank/DDBJ whole genome shotgun (WGS) entry which is preliminary data.</text>
</comment>